<evidence type="ECO:0000313" key="4">
    <source>
        <dbReference type="Proteomes" id="UP001208364"/>
    </source>
</evidence>
<proteinExistence type="predicted"/>
<sequence>MKKEQRRNLGEKIAQGILLIVLITLTIFMMSDVKKIQGNARVINYAGIIRGATQREIKLEISGNENDVLIKYLDDIFYGLTNGGGKYQLTTLNDQHYQKKLTELHTSWLSLKDEISLVREKGYQQTNIIKMSEEYFYLADETVTAAEDYSQKCATRLDQIEKALIFVIALVILMMIKESVSAVVLMKKNRELNKKAYIDLHTGLPNRSRVEELIAHYDHFDEPTAIIVFDLNDLKVVNDSLGHLAGDTLIMNFAHIIRTSIPEKYFVGRYGGDEFIALLNDVTQQDVEDIILQVQNEARCYNEFSKQIFIDFAFGYALSTHSRETNLKLLLNQADKNMYECKARMKAKKKSH</sequence>
<organism evidence="3 4">
    <name type="scientific">[Clostridium] ammoniilyticum</name>
    <dbReference type="NCBI Taxonomy" id="2981784"/>
    <lineage>
        <taxon>Bacteria</taxon>
        <taxon>Bacillati</taxon>
        <taxon>Bacillota</taxon>
        <taxon>Erysipelotrichia</taxon>
        <taxon>Erysipelotrichales</taxon>
        <taxon>Coprobacillaceae</taxon>
        <taxon>Faecalibacillus</taxon>
    </lineage>
</organism>
<keyword evidence="1" id="KW-0472">Membrane</keyword>
<dbReference type="InterPro" id="IPR000160">
    <property type="entry name" value="GGDEF_dom"/>
</dbReference>
<feature type="transmembrane region" description="Helical" evidence="1">
    <location>
        <begin position="163"/>
        <end position="185"/>
    </location>
</feature>
<dbReference type="InterPro" id="IPR043128">
    <property type="entry name" value="Rev_trsase/Diguanyl_cyclase"/>
</dbReference>
<dbReference type="InterPro" id="IPR050469">
    <property type="entry name" value="Diguanylate_Cyclase"/>
</dbReference>
<feature type="transmembrane region" description="Helical" evidence="1">
    <location>
        <begin position="12"/>
        <end position="31"/>
    </location>
</feature>
<dbReference type="SUPFAM" id="SSF55073">
    <property type="entry name" value="Nucleotide cyclase"/>
    <property type="match status" value="1"/>
</dbReference>
<dbReference type="RefSeq" id="WP_147579719.1">
    <property type="nucleotide sequence ID" value="NZ_JAOQJR010000002.1"/>
</dbReference>
<evidence type="ECO:0000313" key="3">
    <source>
        <dbReference type="EMBL" id="MCU6737580.1"/>
    </source>
</evidence>
<keyword evidence="1" id="KW-0812">Transmembrane</keyword>
<gene>
    <name evidence="3" type="ORF">OCV55_02635</name>
</gene>
<dbReference type="PANTHER" id="PTHR45138">
    <property type="entry name" value="REGULATORY COMPONENTS OF SENSORY TRANSDUCTION SYSTEM"/>
    <property type="match status" value="1"/>
</dbReference>
<dbReference type="CDD" id="cd01949">
    <property type="entry name" value="GGDEF"/>
    <property type="match status" value="1"/>
</dbReference>
<dbReference type="InterPro" id="IPR029787">
    <property type="entry name" value="Nucleotide_cyclase"/>
</dbReference>
<accession>A0ABT2SSR4</accession>
<dbReference type="NCBIfam" id="TIGR00254">
    <property type="entry name" value="GGDEF"/>
    <property type="match status" value="1"/>
</dbReference>
<dbReference type="PROSITE" id="PS50887">
    <property type="entry name" value="GGDEF"/>
    <property type="match status" value="1"/>
</dbReference>
<dbReference type="SMART" id="SM00267">
    <property type="entry name" value="GGDEF"/>
    <property type="match status" value="1"/>
</dbReference>
<feature type="domain" description="GGDEF" evidence="2">
    <location>
        <begin position="222"/>
        <end position="352"/>
    </location>
</feature>
<dbReference type="Pfam" id="PF00990">
    <property type="entry name" value="GGDEF"/>
    <property type="match status" value="1"/>
</dbReference>
<evidence type="ECO:0000256" key="1">
    <source>
        <dbReference type="SAM" id="Phobius"/>
    </source>
</evidence>
<keyword evidence="4" id="KW-1185">Reference proteome</keyword>
<dbReference type="Proteomes" id="UP001208364">
    <property type="component" value="Unassembled WGS sequence"/>
</dbReference>
<dbReference type="Gene3D" id="3.30.70.270">
    <property type="match status" value="1"/>
</dbReference>
<keyword evidence="1" id="KW-1133">Transmembrane helix</keyword>
<dbReference type="EMBL" id="JAOQJR010000002">
    <property type="protein sequence ID" value="MCU6737580.1"/>
    <property type="molecule type" value="Genomic_DNA"/>
</dbReference>
<comment type="caution">
    <text evidence="3">The sequence shown here is derived from an EMBL/GenBank/DDBJ whole genome shotgun (WGS) entry which is preliminary data.</text>
</comment>
<dbReference type="PANTHER" id="PTHR45138:SF9">
    <property type="entry name" value="DIGUANYLATE CYCLASE DGCM-RELATED"/>
    <property type="match status" value="1"/>
</dbReference>
<reference evidence="3 4" key="1">
    <citation type="journal article" date="2021" name="ISME Commun">
        <title>Automated analysis of genomic sequences facilitates high-throughput and comprehensive description of bacteria.</title>
        <authorList>
            <person name="Hitch T.C.A."/>
        </authorList>
    </citation>
    <scope>NUCLEOTIDE SEQUENCE [LARGE SCALE GENOMIC DNA]</scope>
    <source>
        <strain evidence="3 4">H4_15</strain>
    </source>
</reference>
<evidence type="ECO:0000259" key="2">
    <source>
        <dbReference type="PROSITE" id="PS50887"/>
    </source>
</evidence>
<name>A0ABT2SSR4_9FIRM</name>
<protein>
    <submittedName>
        <fullName evidence="3">GGDEF domain-containing protein</fullName>
    </submittedName>
</protein>